<gene>
    <name evidence="1" type="ORF">pv_370</name>
</gene>
<proteinExistence type="predicted"/>
<reference evidence="1 2" key="1">
    <citation type="journal article" date="2014" name="Proc. Natl. Acad. Sci. U.S.A.">
        <title>Thirty-thousand-year-old distant relative of giant icosahedral DNA viruses with a pandoravirus morphology.</title>
        <authorList>
            <person name="Legendre M."/>
            <person name="Bartoli J."/>
            <person name="Shmakova L."/>
            <person name="Jeudy S."/>
            <person name="Labadie K."/>
            <person name="Adrait A."/>
            <person name="Lescot M."/>
            <person name="Poirot O."/>
            <person name="Bertaux L."/>
            <person name="Bruley C."/>
            <person name="Coute Y."/>
            <person name="Rivkina E."/>
            <person name="Abergel C."/>
            <person name="Claverie J.M."/>
        </authorList>
    </citation>
    <scope>NUCLEOTIDE SEQUENCE [LARGE SCALE GENOMIC DNA]</scope>
    <source>
        <strain evidence="1">P1084-T</strain>
    </source>
</reference>
<protein>
    <submittedName>
        <fullName evidence="1">Uncharacterized protein</fullName>
    </submittedName>
</protein>
<sequence>MHQCSIDHKLTAEVVSKTTFFLQSFALRSRPDDKNSRVLNFVWNSSSDLEKWADILSSNKDLEDEVFPKRSYWNSFEDAIKENPASAALTTYCNDESMIAVRLVTVENGFLIPHTVTIMRDAFRNKIS</sequence>
<dbReference type="Proteomes" id="UP000202176">
    <property type="component" value="Segment"/>
</dbReference>
<evidence type="ECO:0000313" key="2">
    <source>
        <dbReference type="Proteomes" id="UP000202176"/>
    </source>
</evidence>
<evidence type="ECO:0000313" key="1">
    <source>
        <dbReference type="EMBL" id="AHH01936.1"/>
    </source>
</evidence>
<dbReference type="RefSeq" id="YP_009001271.1">
    <property type="nucleotide sequence ID" value="NC_023423.1"/>
</dbReference>
<dbReference type="EMBL" id="KF740664">
    <property type="protein sequence ID" value="AHH01936.1"/>
    <property type="molecule type" value="Genomic_DNA"/>
</dbReference>
<name>W5S5D7_9VIRU</name>
<keyword evidence="2" id="KW-1185">Reference proteome</keyword>
<accession>W5S5D7</accession>
<organism evidence="1 2">
    <name type="scientific">Pithovirus sibericum</name>
    <dbReference type="NCBI Taxonomy" id="1450746"/>
    <lineage>
        <taxon>Viruses</taxon>
        <taxon>Pithoviruses</taxon>
        <taxon>Orthopithovirinae</taxon>
        <taxon>Alphapithovirus</taxon>
        <taxon>Alphapithovirus sibericum</taxon>
    </lineage>
</organism>
<dbReference type="KEGG" id="vg:18266397"/>
<dbReference type="GeneID" id="18266397"/>